<dbReference type="Proteomes" id="UP000267841">
    <property type="component" value="Unassembled WGS sequence"/>
</dbReference>
<dbReference type="AlphaFoldDB" id="A0A497XMN2"/>
<evidence type="ECO:0000313" key="1">
    <source>
        <dbReference type="EMBL" id="RLJ70177.1"/>
    </source>
</evidence>
<protein>
    <submittedName>
        <fullName evidence="1">Uncharacterized protein</fullName>
    </submittedName>
</protein>
<comment type="caution">
    <text evidence="1">The sequence shown here is derived from an EMBL/GenBank/DDBJ whole genome shotgun (WGS) entry which is preliminary data.</text>
</comment>
<gene>
    <name evidence="1" type="ORF">BCF55_0441</name>
</gene>
<reference evidence="1 2" key="1">
    <citation type="submission" date="2018-10" db="EMBL/GenBank/DDBJ databases">
        <title>Genomic Encyclopedia of Archaeal and Bacterial Type Strains, Phase II (KMG-II): from individual species to whole genera.</title>
        <authorList>
            <person name="Goeker M."/>
        </authorList>
    </citation>
    <scope>NUCLEOTIDE SEQUENCE [LARGE SCALE GENOMIC DNA]</scope>
    <source>
        <strain evidence="1 2">DSM 16510</strain>
    </source>
</reference>
<organism evidence="1 2">
    <name type="scientific">Hydrogenivirga caldilitoris</name>
    <dbReference type="NCBI Taxonomy" id="246264"/>
    <lineage>
        <taxon>Bacteria</taxon>
        <taxon>Pseudomonadati</taxon>
        <taxon>Aquificota</taxon>
        <taxon>Aquificia</taxon>
        <taxon>Aquificales</taxon>
        <taxon>Aquificaceae</taxon>
        <taxon>Hydrogenivirga</taxon>
    </lineage>
</organism>
<sequence>MGYKPYKIRRLKLFKNYEIRFVWKIFPVLVEYKEMEDWGRAFTFRIEVNRHLSGWEKEITIAHELTHIKQNLVEKLTFGIRKKWWVYKELEAYVESLKIVPPYERDYYMRLMASGMAKHLYLDEDYAYKLLKSKVEPTTSEMM</sequence>
<keyword evidence="2" id="KW-1185">Reference proteome</keyword>
<name>A0A497XMN2_9AQUI</name>
<evidence type="ECO:0000313" key="2">
    <source>
        <dbReference type="Proteomes" id="UP000267841"/>
    </source>
</evidence>
<dbReference type="RefSeq" id="WP_121009348.1">
    <property type="nucleotide sequence ID" value="NZ_RCCJ01000001.1"/>
</dbReference>
<accession>A0A497XMN2</accession>
<dbReference type="EMBL" id="RCCJ01000001">
    <property type="protein sequence ID" value="RLJ70177.1"/>
    <property type="molecule type" value="Genomic_DNA"/>
</dbReference>
<proteinExistence type="predicted"/>